<keyword evidence="7" id="KW-1185">Reference proteome</keyword>
<proteinExistence type="predicted"/>
<comment type="caution">
    <text evidence="4">The sequence shown here is derived from an EMBL/GenBank/DDBJ whole genome shotgun (WGS) entry which is preliminary data.</text>
</comment>
<dbReference type="EMBL" id="CAJNOH010000079">
    <property type="protein sequence ID" value="CAF0847697.1"/>
    <property type="molecule type" value="Genomic_DNA"/>
</dbReference>
<dbReference type="EMBL" id="CAJNOL010000339">
    <property type="protein sequence ID" value="CAF1015645.1"/>
    <property type="molecule type" value="Genomic_DNA"/>
</dbReference>
<organism evidence="4 7">
    <name type="scientific">Rotaria sordida</name>
    <dbReference type="NCBI Taxonomy" id="392033"/>
    <lineage>
        <taxon>Eukaryota</taxon>
        <taxon>Metazoa</taxon>
        <taxon>Spiralia</taxon>
        <taxon>Gnathifera</taxon>
        <taxon>Rotifera</taxon>
        <taxon>Eurotatoria</taxon>
        <taxon>Bdelloidea</taxon>
        <taxon>Philodinida</taxon>
        <taxon>Philodinidae</taxon>
        <taxon>Rotaria</taxon>
    </lineage>
</organism>
<dbReference type="EMBL" id="CAJOBD010000507">
    <property type="protein sequence ID" value="CAF3680252.1"/>
    <property type="molecule type" value="Genomic_DNA"/>
</dbReference>
<evidence type="ECO:0000313" key="3">
    <source>
        <dbReference type="EMBL" id="CAF0849130.1"/>
    </source>
</evidence>
<sequence>MLFRSIIFVSFIILINSKTISPLNITKTIKKLTTTTTTFPTETTTVLNTTTMKYEEEMTTTATLTNSIKYNKSYEFQSNFSRNNDSVFVSIHSNVSDTFVSINNTFTISKYDNYPCEILFNEHLNNLNQMLQTTIIINFNRSLTHNLAIQFGDRLIDIADLLSTIRLMDNHNKTIETDY</sequence>
<dbReference type="Proteomes" id="UP000663864">
    <property type="component" value="Unassembled WGS sequence"/>
</dbReference>
<dbReference type="Proteomes" id="UP000663854">
    <property type="component" value="Unassembled WGS sequence"/>
</dbReference>
<dbReference type="AlphaFoldDB" id="A0A814HPY7"/>
<dbReference type="EMBL" id="CAJNOT010000119">
    <property type="protein sequence ID" value="CAF0849130.1"/>
    <property type="molecule type" value="Genomic_DNA"/>
</dbReference>
<evidence type="ECO:0000313" key="2">
    <source>
        <dbReference type="EMBL" id="CAF0847697.1"/>
    </source>
</evidence>
<dbReference type="Proteomes" id="UP000663870">
    <property type="component" value="Unassembled WGS sequence"/>
</dbReference>
<gene>
    <name evidence="6" type="ORF">JBS370_LOCUS8152</name>
    <name evidence="4" type="ORF">JXQ802_LOCUS14805</name>
    <name evidence="5" type="ORF">JXQ802_LOCUS14892</name>
    <name evidence="2" type="ORF">PYM288_LOCUS6901</name>
    <name evidence="3" type="ORF">ZHD862_LOCUS4780</name>
</gene>
<dbReference type="Proteomes" id="UP000663836">
    <property type="component" value="Unassembled WGS sequence"/>
</dbReference>
<keyword evidence="1" id="KW-0732">Signal</keyword>
<evidence type="ECO:0000313" key="5">
    <source>
        <dbReference type="EMBL" id="CAF1015645.1"/>
    </source>
</evidence>
<feature type="chain" id="PRO_5035600869" evidence="1">
    <location>
        <begin position="18"/>
        <end position="179"/>
    </location>
</feature>
<name>A0A814HPY7_9BILA</name>
<evidence type="ECO:0000256" key="1">
    <source>
        <dbReference type="SAM" id="SignalP"/>
    </source>
</evidence>
<protein>
    <submittedName>
        <fullName evidence="4">Uncharacterized protein</fullName>
    </submittedName>
</protein>
<dbReference type="EMBL" id="CAJNOL010000336">
    <property type="protein sequence ID" value="CAF1013811.1"/>
    <property type="molecule type" value="Genomic_DNA"/>
</dbReference>
<reference evidence="4" key="1">
    <citation type="submission" date="2021-02" db="EMBL/GenBank/DDBJ databases">
        <authorList>
            <person name="Nowell W R."/>
        </authorList>
    </citation>
    <scope>NUCLEOTIDE SEQUENCE</scope>
</reference>
<evidence type="ECO:0000313" key="6">
    <source>
        <dbReference type="EMBL" id="CAF3680252.1"/>
    </source>
</evidence>
<accession>A0A814HPY7</accession>
<evidence type="ECO:0000313" key="4">
    <source>
        <dbReference type="EMBL" id="CAF1013811.1"/>
    </source>
</evidence>
<feature type="signal peptide" evidence="1">
    <location>
        <begin position="1"/>
        <end position="17"/>
    </location>
</feature>
<evidence type="ECO:0000313" key="7">
    <source>
        <dbReference type="Proteomes" id="UP000663870"/>
    </source>
</evidence>